<dbReference type="InterPro" id="IPR012349">
    <property type="entry name" value="Split_barrel_FMN-bd"/>
</dbReference>
<dbReference type="Pfam" id="PF12900">
    <property type="entry name" value="Pyridox_ox_2"/>
    <property type="match status" value="1"/>
</dbReference>
<reference evidence="1" key="1">
    <citation type="submission" date="2020-10" db="EMBL/GenBank/DDBJ databases">
        <authorList>
            <person name="Gilroy R."/>
        </authorList>
    </citation>
    <scope>NUCLEOTIDE SEQUENCE</scope>
    <source>
        <strain evidence="1">ChiHcec3-6078</strain>
    </source>
</reference>
<reference evidence="1" key="2">
    <citation type="journal article" date="2021" name="PeerJ">
        <title>Extensive microbial diversity within the chicken gut microbiome revealed by metagenomics and culture.</title>
        <authorList>
            <person name="Gilroy R."/>
            <person name="Ravi A."/>
            <person name="Getino M."/>
            <person name="Pursley I."/>
            <person name="Horton D.L."/>
            <person name="Alikhan N.F."/>
            <person name="Baker D."/>
            <person name="Gharbi K."/>
            <person name="Hall N."/>
            <person name="Watson M."/>
            <person name="Adriaenssens E.M."/>
            <person name="Foster-Nyarko E."/>
            <person name="Jarju S."/>
            <person name="Secka A."/>
            <person name="Antonio M."/>
            <person name="Oren A."/>
            <person name="Chaudhuri R.R."/>
            <person name="La Ragione R."/>
            <person name="Hildebrand F."/>
            <person name="Pallen M.J."/>
        </authorList>
    </citation>
    <scope>NUCLEOTIDE SEQUENCE</scope>
    <source>
        <strain evidence="1">ChiHcec3-6078</strain>
    </source>
</reference>
<comment type="caution">
    <text evidence="1">The sequence shown here is derived from an EMBL/GenBank/DDBJ whole genome shotgun (WGS) entry which is preliminary data.</text>
</comment>
<accession>A0A9D1HYM9</accession>
<dbReference type="PANTHER" id="PTHR34071:SF2">
    <property type="entry name" value="FLAVIN-NUCLEOTIDE-BINDING PROTEIN"/>
    <property type="match status" value="1"/>
</dbReference>
<dbReference type="EMBL" id="DVMP01000014">
    <property type="protein sequence ID" value="HIU24986.1"/>
    <property type="molecule type" value="Genomic_DNA"/>
</dbReference>
<protein>
    <submittedName>
        <fullName evidence="1">Pyridoxamine 5'-phosphate oxidase family protein</fullName>
    </submittedName>
</protein>
<dbReference type="AlphaFoldDB" id="A0A9D1HYM9"/>
<dbReference type="PANTHER" id="PTHR34071">
    <property type="entry name" value="5-NITROIMIDAZOLE ANTIBIOTICS RESISTANCE PROTEIN, NIMA-FAMILY-RELATED PROTEIN-RELATED"/>
    <property type="match status" value="1"/>
</dbReference>
<gene>
    <name evidence="1" type="ORF">IAC50_00615</name>
</gene>
<dbReference type="InterPro" id="IPR024747">
    <property type="entry name" value="Pyridox_Oxase-rel"/>
</dbReference>
<name>A0A9D1HYM9_9FIRM</name>
<sequence>MRRKDREMNRDFALYVADKCEYATMAMTDEKGLPYCVPVTIVRKGEYIYFHSAKEGRKIDILRENPSVCISCVGDTYRTPDRFTTEFESAIIFGEAYEVTEDGEKTEALRLLCLRHTPSNMDAFDSSIEKSLFRTGVWKVKIREITGKRKKYDKAGKEMKYGRME</sequence>
<evidence type="ECO:0000313" key="2">
    <source>
        <dbReference type="Proteomes" id="UP000824090"/>
    </source>
</evidence>
<proteinExistence type="predicted"/>
<dbReference type="Proteomes" id="UP000824090">
    <property type="component" value="Unassembled WGS sequence"/>
</dbReference>
<organism evidence="1 2">
    <name type="scientific">Candidatus Allocopromorpha excrementigallinarum</name>
    <dbReference type="NCBI Taxonomy" id="2840742"/>
    <lineage>
        <taxon>Bacteria</taxon>
        <taxon>Bacillati</taxon>
        <taxon>Bacillota</taxon>
        <taxon>Clostridia</taxon>
        <taxon>Eubacteriales</taxon>
        <taxon>Eubacteriaceae</taxon>
        <taxon>Eubacteriaceae incertae sedis</taxon>
        <taxon>Candidatus Allocopromorpha</taxon>
    </lineage>
</organism>
<dbReference type="Gene3D" id="2.30.110.10">
    <property type="entry name" value="Electron Transport, Fmn-binding Protein, Chain A"/>
    <property type="match status" value="1"/>
</dbReference>
<dbReference type="SUPFAM" id="SSF50475">
    <property type="entry name" value="FMN-binding split barrel"/>
    <property type="match status" value="1"/>
</dbReference>
<evidence type="ECO:0000313" key="1">
    <source>
        <dbReference type="EMBL" id="HIU24986.1"/>
    </source>
</evidence>